<dbReference type="AlphaFoldDB" id="A0A1S4HEM1"/>
<keyword evidence="5" id="KW-1185">Reference proteome</keyword>
<proteinExistence type="predicted"/>
<name>A0A1S4HEM1_ANOGA</name>
<feature type="domain" description="DUF4806" evidence="3">
    <location>
        <begin position="281"/>
        <end position="368"/>
    </location>
</feature>
<evidence type="ECO:0000313" key="5">
    <source>
        <dbReference type="Proteomes" id="UP000007062"/>
    </source>
</evidence>
<dbReference type="Pfam" id="PF16064">
    <property type="entry name" value="DUF4806"/>
    <property type="match status" value="1"/>
</dbReference>
<dbReference type="VEuPathDB" id="VectorBase:AGAMI1_003121"/>
<evidence type="ECO:0000313" key="4">
    <source>
        <dbReference type="EnsemblMetazoa" id="AGAP028444-PA"/>
    </source>
</evidence>
<evidence type="ECO:0000259" key="3">
    <source>
        <dbReference type="Pfam" id="PF16064"/>
    </source>
</evidence>
<sequence length="420" mass="47752">MNKYQTKLVAGTGTGAAVLTEQVDPLGKNTQDERKKPTAVGSITREVASNSNDNGQYTDAMKLDPSRIEIERVLANAIKIENFTEEDSVFNEESIPLDTIRLPKRKYFGDKELEDDSSITSKSQDSNDAWDEKHYQKETANNLHDLGATASTANNPVKKKKLEQTPRESVKKYLVNDSSRMKPVSEPNRNRISQNDGVQDISIQIQICKERIRKLEEKNRYLKQVIADKLDIIVKGSTRQVQQMEKLVSTRAGSPLLEPFPDPSFTAKLSTPVSFHKTVFVLNPVETEEELQKLEDIIGSDPKYREQVVEYLQRDSTRTDLENRLHDAIDMLFCRRLFASMSWSGISRSGVPKIQLSKYENIIRLFQTVGTTENDKPCLRYIAEYLKNKLKHAKSRIHIPKMRKTSSHKPARNAISDAIA</sequence>
<dbReference type="EMBL" id="AAAB01008900">
    <property type="status" value="NOT_ANNOTATED_CDS"/>
    <property type="molecule type" value="Genomic_DNA"/>
</dbReference>
<organism evidence="4 5">
    <name type="scientific">Anopheles gambiae</name>
    <name type="common">African malaria mosquito</name>
    <dbReference type="NCBI Taxonomy" id="7165"/>
    <lineage>
        <taxon>Eukaryota</taxon>
        <taxon>Metazoa</taxon>
        <taxon>Ecdysozoa</taxon>
        <taxon>Arthropoda</taxon>
        <taxon>Hexapoda</taxon>
        <taxon>Insecta</taxon>
        <taxon>Pterygota</taxon>
        <taxon>Neoptera</taxon>
        <taxon>Endopterygota</taxon>
        <taxon>Diptera</taxon>
        <taxon>Nematocera</taxon>
        <taxon>Culicoidea</taxon>
        <taxon>Culicidae</taxon>
        <taxon>Anophelinae</taxon>
        <taxon>Anopheles</taxon>
    </lineage>
</organism>
<reference evidence="4 5" key="1">
    <citation type="journal article" date="2002" name="Science">
        <title>The genome sequence of the malaria mosquito Anopheles gambiae.</title>
        <authorList>
            <person name="Holt R.A."/>
            <person name="Subramanian G.M."/>
            <person name="Halpern A."/>
            <person name="Sutton G.G."/>
            <person name="Charlab R."/>
            <person name="Nusskern D.R."/>
            <person name="Wincker P."/>
            <person name="Clark A.G."/>
            <person name="Ribeiro J.M."/>
            <person name="Wides R."/>
            <person name="Salzberg S.L."/>
            <person name="Loftus B."/>
            <person name="Yandell M."/>
            <person name="Majoros W.H."/>
            <person name="Rusch D.B."/>
            <person name="Lai Z."/>
            <person name="Kraft C.L."/>
            <person name="Abril J.F."/>
            <person name="Anthouard V."/>
            <person name="Arensburger P."/>
            <person name="Atkinson P.W."/>
            <person name="Baden H."/>
            <person name="de Berardinis V."/>
            <person name="Baldwin D."/>
            <person name="Benes V."/>
            <person name="Biedler J."/>
            <person name="Blass C."/>
            <person name="Bolanos R."/>
            <person name="Boscus D."/>
            <person name="Barnstead M."/>
            <person name="Cai S."/>
            <person name="Center A."/>
            <person name="Chaturverdi K."/>
            <person name="Christophides G.K."/>
            <person name="Chrystal M.A."/>
            <person name="Clamp M."/>
            <person name="Cravchik A."/>
            <person name="Curwen V."/>
            <person name="Dana A."/>
            <person name="Delcher A."/>
            <person name="Dew I."/>
            <person name="Evans C.A."/>
            <person name="Flanigan M."/>
            <person name="Grundschober-Freimoser A."/>
            <person name="Friedli L."/>
            <person name="Gu Z."/>
            <person name="Guan P."/>
            <person name="Guigo R."/>
            <person name="Hillenmeyer M.E."/>
            <person name="Hladun S.L."/>
            <person name="Hogan J.R."/>
            <person name="Hong Y.S."/>
            <person name="Hoover J."/>
            <person name="Jaillon O."/>
            <person name="Ke Z."/>
            <person name="Kodira C."/>
            <person name="Kokoza E."/>
            <person name="Koutsos A."/>
            <person name="Letunic I."/>
            <person name="Levitsky A."/>
            <person name="Liang Y."/>
            <person name="Lin J.J."/>
            <person name="Lobo N.F."/>
            <person name="Lopez J.R."/>
            <person name="Malek J.A."/>
            <person name="McIntosh T.C."/>
            <person name="Meister S."/>
            <person name="Miller J."/>
            <person name="Mobarry C."/>
            <person name="Mongin E."/>
            <person name="Murphy S.D."/>
            <person name="O'Brochta D.A."/>
            <person name="Pfannkoch C."/>
            <person name="Qi R."/>
            <person name="Regier M.A."/>
            <person name="Remington K."/>
            <person name="Shao H."/>
            <person name="Sharakhova M.V."/>
            <person name="Sitter C.D."/>
            <person name="Shetty J."/>
            <person name="Smith T.J."/>
            <person name="Strong R."/>
            <person name="Sun J."/>
            <person name="Thomasova D."/>
            <person name="Ton L.Q."/>
            <person name="Topalis P."/>
            <person name="Tu Z."/>
            <person name="Unger M.F."/>
            <person name="Walenz B."/>
            <person name="Wang A."/>
            <person name="Wang J."/>
            <person name="Wang M."/>
            <person name="Wang X."/>
            <person name="Woodford K.J."/>
            <person name="Wortman J.R."/>
            <person name="Wu M."/>
            <person name="Yao A."/>
            <person name="Zdobnov E.M."/>
            <person name="Zhang H."/>
            <person name="Zhao Q."/>
            <person name="Zhao S."/>
            <person name="Zhu S.C."/>
            <person name="Zhimulev I."/>
            <person name="Coluzzi M."/>
            <person name="della Torre A."/>
            <person name="Roth C.W."/>
            <person name="Louis C."/>
            <person name="Kalush F."/>
            <person name="Mural R.J."/>
            <person name="Myers E.W."/>
            <person name="Adams M.D."/>
            <person name="Smith H.O."/>
            <person name="Broder S."/>
            <person name="Gardner M.J."/>
            <person name="Fraser C.M."/>
            <person name="Birney E."/>
            <person name="Bork P."/>
            <person name="Brey P.T."/>
            <person name="Venter J.C."/>
            <person name="Weissenbach J."/>
            <person name="Kafatos F.C."/>
            <person name="Collins F.H."/>
            <person name="Hoffman S.L."/>
        </authorList>
    </citation>
    <scope>NUCLEOTIDE SEQUENCE [LARGE SCALE GENOMIC DNA]</scope>
    <source>
        <strain evidence="4 5">PEST</strain>
    </source>
</reference>
<dbReference type="EnsemblMetazoa" id="AGAP028444-RA">
    <property type="protein sequence ID" value="AGAP028444-PA"/>
    <property type="gene ID" value="AGAP028444"/>
</dbReference>
<dbReference type="Proteomes" id="UP000007062">
    <property type="component" value="Chromosome 2L"/>
</dbReference>
<protein>
    <submittedName>
        <fullName evidence="4">DUF4806 domain-containing protein</fullName>
    </submittedName>
</protein>
<keyword evidence="1" id="KW-0175">Coiled coil</keyword>
<dbReference type="VEuPathDB" id="VectorBase:AGAP028444"/>
<feature type="compositionally biased region" description="Polar residues" evidence="2">
    <location>
        <begin position="118"/>
        <end position="127"/>
    </location>
</feature>
<evidence type="ECO:0000256" key="2">
    <source>
        <dbReference type="SAM" id="MobiDB-lite"/>
    </source>
</evidence>
<dbReference type="InterPro" id="IPR032071">
    <property type="entry name" value="DUF4806"/>
</dbReference>
<evidence type="ECO:0000256" key="1">
    <source>
        <dbReference type="SAM" id="Coils"/>
    </source>
</evidence>
<reference evidence="4" key="3">
    <citation type="submission" date="2021-01" db="UniProtKB">
        <authorList>
            <consortium name="EnsemblMetazoa"/>
        </authorList>
    </citation>
    <scope>IDENTIFICATION</scope>
    <source>
        <strain evidence="4">PEST</strain>
    </source>
</reference>
<dbReference type="InParanoid" id="A0A1S4HEM1"/>
<feature type="region of interest" description="Disordered" evidence="2">
    <location>
        <begin position="112"/>
        <end position="193"/>
    </location>
</feature>
<reference evidence="4 5" key="2">
    <citation type="journal article" date="2004" name="Trends Parasitol.">
        <title>The Anopheles gambiae genome: an update.</title>
        <authorList>
            <person name="Mongin E."/>
            <person name="Louis C."/>
            <person name="Holt R.A."/>
            <person name="Birney E."/>
            <person name="Collins F.H."/>
        </authorList>
    </citation>
    <scope>NUCLEOTIDE SEQUENCE [LARGE SCALE GENOMIC DNA]</scope>
    <source>
        <strain evidence="4 5">PEST</strain>
    </source>
</reference>
<feature type="compositionally biased region" description="Basic and acidic residues" evidence="2">
    <location>
        <begin position="162"/>
        <end position="171"/>
    </location>
</feature>
<feature type="coiled-coil region" evidence="1">
    <location>
        <begin position="198"/>
        <end position="225"/>
    </location>
</feature>
<accession>A0A1S4HEM1</accession>